<dbReference type="SUPFAM" id="SSF55874">
    <property type="entry name" value="ATPase domain of HSP90 chaperone/DNA topoisomerase II/histidine kinase"/>
    <property type="match status" value="1"/>
</dbReference>
<protein>
    <recommendedName>
        <fullName evidence="3">histidine kinase</fullName>
        <ecNumber evidence="3">2.7.13.3</ecNumber>
    </recommendedName>
</protein>
<feature type="transmembrane region" description="Helical" evidence="9">
    <location>
        <begin position="14"/>
        <end position="36"/>
    </location>
</feature>
<feature type="transmembrane region" description="Helical" evidence="9">
    <location>
        <begin position="302"/>
        <end position="320"/>
    </location>
</feature>
<dbReference type="InterPro" id="IPR004358">
    <property type="entry name" value="Sig_transdc_His_kin-like_C"/>
</dbReference>
<dbReference type="SMART" id="SM00388">
    <property type="entry name" value="HisKA"/>
    <property type="match status" value="1"/>
</dbReference>
<feature type="domain" description="HAMP" evidence="11">
    <location>
        <begin position="322"/>
        <end position="374"/>
    </location>
</feature>
<evidence type="ECO:0000313" key="12">
    <source>
        <dbReference type="EMBL" id="OJJ25213.1"/>
    </source>
</evidence>
<sequence length="751" mass="85484">MIRFFEKSLLKKLAIYYSSLSFLILVLVAGSAYILARSSLKQSMINQLGLAVSIKENEINQWFLLQLEDAFLLAQLPEIIDRIDVFFNSKSDPSLSQDIIHEQIKDILIKVTDIKSNIKIASIVSNQGIVLISTNSFLEKTYQPLGDLTTYVTNREDPINPIFYNSVLTQNKAITFVTPIYRDNQKLAYISIELDLGEVDKVLHNSKDYNQDNQIYLISRIGGKNTFVNSLNLGDENQDRPIRSLAIDSVLEGQNGTGLYINHEDVPVLGFYRWLEDKNMGLIAEISQKQAFDLAENLARQILMIGCLFLVIILTMIYIISRRLVKPIAEISEAAIRISQGNLNFNIPVLSKDEIGTLAMSFNVMTQKLNQSFQELELINEQLKVNIDQLKTANEIAEKANQVKSEFISQMSHELRTPLNSILGFSQILREERDFSDKQNHLIEGIYSGGYKLLELINNVISICNEEEKDTSTYLSVVAINDIIHELVGKFDSQLSFQNVSLICTVDSEVPAWIQIEAYPLQTILRYLLDNAAKFTSEGEIAIQVTLLDCERVDRLSHNIPDYLNFNPNTINWITWKIKDTGCGIKPEELDHLFEPFSRHVKPGDFQEGMGLGLPICQKLVKQMGGQIQLESQVDIGTTATVILPFQKLEESAEMQLNTEEEKQEQQPSNHFIRSSVDSWEKLREFMQSISVAWLEKMYKACCEADDQKVLELLDELPESQVEIKDQIGELAHNYRLDKILDLIEPLLLKD</sequence>
<dbReference type="InterPro" id="IPR005467">
    <property type="entry name" value="His_kinase_dom"/>
</dbReference>
<dbReference type="GO" id="GO:0005886">
    <property type="term" value="C:plasma membrane"/>
    <property type="evidence" value="ECO:0007669"/>
    <property type="project" value="TreeGrafter"/>
</dbReference>
<keyword evidence="6" id="KW-0418">Kinase</keyword>
<dbReference type="InterPro" id="IPR036890">
    <property type="entry name" value="HATPase_C_sf"/>
</dbReference>
<dbReference type="EC" id="2.7.13.3" evidence="3"/>
<keyword evidence="4" id="KW-0597">Phosphoprotein</keyword>
<dbReference type="Gene3D" id="1.10.287.130">
    <property type="match status" value="1"/>
</dbReference>
<name>A0A1L9QRD7_9CYAN</name>
<evidence type="ECO:0000256" key="9">
    <source>
        <dbReference type="SAM" id="Phobius"/>
    </source>
</evidence>
<dbReference type="SMART" id="SM00387">
    <property type="entry name" value="HATPase_c"/>
    <property type="match status" value="1"/>
</dbReference>
<reference evidence="12" key="1">
    <citation type="submission" date="2016-10" db="EMBL/GenBank/DDBJ databases">
        <title>CRISPR-Cas defence system in Roseofilum reptotaenium: evidence of a bacteriophage-cyanobacterium arms race in the coral black band disease.</title>
        <authorList>
            <person name="Buerger P."/>
            <person name="Wood-Charlson E.M."/>
            <person name="Weynberg K.D."/>
            <person name="Willis B."/>
            <person name="Van Oppen M.J."/>
        </authorList>
    </citation>
    <scope>NUCLEOTIDE SEQUENCE [LARGE SCALE GENOMIC DNA]</scope>
    <source>
        <strain evidence="12">AO1-A</strain>
    </source>
</reference>
<dbReference type="InterPro" id="IPR036097">
    <property type="entry name" value="HisK_dim/P_sf"/>
</dbReference>
<dbReference type="Pfam" id="PF00512">
    <property type="entry name" value="HisKA"/>
    <property type="match status" value="1"/>
</dbReference>
<evidence type="ECO:0000256" key="1">
    <source>
        <dbReference type="ARBA" id="ARBA00000085"/>
    </source>
</evidence>
<dbReference type="SUPFAM" id="SSF47384">
    <property type="entry name" value="Homodimeric domain of signal transducing histidine kinase"/>
    <property type="match status" value="1"/>
</dbReference>
<accession>A0A1L9QRD7</accession>
<dbReference type="EMBL" id="MLAW01000020">
    <property type="protein sequence ID" value="OJJ25213.1"/>
    <property type="molecule type" value="Genomic_DNA"/>
</dbReference>
<dbReference type="InterPro" id="IPR003661">
    <property type="entry name" value="HisK_dim/P_dom"/>
</dbReference>
<keyword evidence="13" id="KW-1185">Reference proteome</keyword>
<comment type="catalytic activity">
    <reaction evidence="1">
        <text>ATP + protein L-histidine = ADP + protein N-phospho-L-histidine.</text>
        <dbReference type="EC" id="2.7.13.3"/>
    </reaction>
</comment>
<comment type="caution">
    <text evidence="12">The sequence shown here is derived from an EMBL/GenBank/DDBJ whole genome shotgun (WGS) entry which is preliminary data.</text>
</comment>
<evidence type="ECO:0000256" key="6">
    <source>
        <dbReference type="ARBA" id="ARBA00022777"/>
    </source>
</evidence>
<keyword evidence="8" id="KW-0175">Coiled coil</keyword>
<keyword evidence="9" id="KW-0812">Transmembrane</keyword>
<dbReference type="Gene3D" id="3.30.565.10">
    <property type="entry name" value="Histidine kinase-like ATPase, C-terminal domain"/>
    <property type="match status" value="1"/>
</dbReference>
<dbReference type="CDD" id="cd06225">
    <property type="entry name" value="HAMP"/>
    <property type="match status" value="1"/>
</dbReference>
<dbReference type="PRINTS" id="PR00344">
    <property type="entry name" value="BCTRLSENSOR"/>
</dbReference>
<dbReference type="STRING" id="1925591.BI308_12770"/>
<keyword evidence="9" id="KW-1133">Transmembrane helix</keyword>
<dbReference type="PROSITE" id="PS50885">
    <property type="entry name" value="HAMP"/>
    <property type="match status" value="1"/>
</dbReference>
<dbReference type="PROSITE" id="PS50109">
    <property type="entry name" value="HIS_KIN"/>
    <property type="match status" value="1"/>
</dbReference>
<evidence type="ECO:0000256" key="4">
    <source>
        <dbReference type="ARBA" id="ARBA00022553"/>
    </source>
</evidence>
<dbReference type="GO" id="GO:0009927">
    <property type="term" value="F:histidine phosphotransfer kinase activity"/>
    <property type="evidence" value="ECO:0007669"/>
    <property type="project" value="TreeGrafter"/>
</dbReference>
<evidence type="ECO:0000256" key="7">
    <source>
        <dbReference type="ARBA" id="ARBA00023012"/>
    </source>
</evidence>
<dbReference type="Pfam" id="PF02518">
    <property type="entry name" value="HATPase_c"/>
    <property type="match status" value="1"/>
</dbReference>
<dbReference type="Gene3D" id="6.10.340.10">
    <property type="match status" value="1"/>
</dbReference>
<dbReference type="SMART" id="SM00304">
    <property type="entry name" value="HAMP"/>
    <property type="match status" value="1"/>
</dbReference>
<evidence type="ECO:0000259" key="11">
    <source>
        <dbReference type="PROSITE" id="PS50885"/>
    </source>
</evidence>
<dbReference type="GO" id="GO:0000155">
    <property type="term" value="F:phosphorelay sensor kinase activity"/>
    <property type="evidence" value="ECO:0007669"/>
    <property type="project" value="InterPro"/>
</dbReference>
<dbReference type="InterPro" id="IPR003594">
    <property type="entry name" value="HATPase_dom"/>
</dbReference>
<dbReference type="Proteomes" id="UP000183940">
    <property type="component" value="Unassembled WGS sequence"/>
</dbReference>
<keyword evidence="9" id="KW-0472">Membrane</keyword>
<feature type="coiled-coil region" evidence="8">
    <location>
        <begin position="366"/>
        <end position="400"/>
    </location>
</feature>
<evidence type="ECO:0000256" key="5">
    <source>
        <dbReference type="ARBA" id="ARBA00022679"/>
    </source>
</evidence>
<evidence type="ECO:0000259" key="10">
    <source>
        <dbReference type="PROSITE" id="PS50109"/>
    </source>
</evidence>
<evidence type="ECO:0000256" key="3">
    <source>
        <dbReference type="ARBA" id="ARBA00012438"/>
    </source>
</evidence>
<feature type="domain" description="Histidine kinase" evidence="10">
    <location>
        <begin position="410"/>
        <end position="648"/>
    </location>
</feature>
<dbReference type="PANTHER" id="PTHR43047">
    <property type="entry name" value="TWO-COMPONENT HISTIDINE PROTEIN KINASE"/>
    <property type="match status" value="1"/>
</dbReference>
<evidence type="ECO:0000256" key="2">
    <source>
        <dbReference type="ARBA" id="ARBA00004370"/>
    </source>
</evidence>
<dbReference type="Pfam" id="PF00672">
    <property type="entry name" value="HAMP"/>
    <property type="match status" value="1"/>
</dbReference>
<dbReference type="PANTHER" id="PTHR43047:SF72">
    <property type="entry name" value="OSMOSENSING HISTIDINE PROTEIN KINASE SLN1"/>
    <property type="match status" value="1"/>
</dbReference>
<keyword evidence="7" id="KW-0902">Two-component regulatory system</keyword>
<evidence type="ECO:0000313" key="13">
    <source>
        <dbReference type="Proteomes" id="UP000183940"/>
    </source>
</evidence>
<comment type="subcellular location">
    <subcellularLocation>
        <location evidence="2">Membrane</location>
    </subcellularLocation>
</comment>
<gene>
    <name evidence="12" type="ORF">BI308_12770</name>
</gene>
<keyword evidence="5" id="KW-0808">Transferase</keyword>
<dbReference type="AlphaFoldDB" id="A0A1L9QRD7"/>
<dbReference type="CDD" id="cd00082">
    <property type="entry name" value="HisKA"/>
    <property type="match status" value="1"/>
</dbReference>
<evidence type="ECO:0000256" key="8">
    <source>
        <dbReference type="SAM" id="Coils"/>
    </source>
</evidence>
<dbReference type="InterPro" id="IPR003660">
    <property type="entry name" value="HAMP_dom"/>
</dbReference>
<proteinExistence type="predicted"/>
<organism evidence="12 13">
    <name type="scientific">Roseofilum reptotaenium AO1-A</name>
    <dbReference type="NCBI Taxonomy" id="1925591"/>
    <lineage>
        <taxon>Bacteria</taxon>
        <taxon>Bacillati</taxon>
        <taxon>Cyanobacteriota</taxon>
        <taxon>Cyanophyceae</taxon>
        <taxon>Desertifilales</taxon>
        <taxon>Desertifilaceae</taxon>
        <taxon>Roseofilum</taxon>
    </lineage>
</organism>
<dbReference type="SUPFAM" id="SSF158472">
    <property type="entry name" value="HAMP domain-like"/>
    <property type="match status" value="1"/>
</dbReference>